<organism evidence="17 18">
    <name type="scientific">Synaphobranchus kaupii</name>
    <name type="common">Kaup's arrowtooth eel</name>
    <dbReference type="NCBI Taxonomy" id="118154"/>
    <lineage>
        <taxon>Eukaryota</taxon>
        <taxon>Metazoa</taxon>
        <taxon>Chordata</taxon>
        <taxon>Craniata</taxon>
        <taxon>Vertebrata</taxon>
        <taxon>Euteleostomi</taxon>
        <taxon>Actinopterygii</taxon>
        <taxon>Neopterygii</taxon>
        <taxon>Teleostei</taxon>
        <taxon>Anguilliformes</taxon>
        <taxon>Synaphobranchidae</taxon>
        <taxon>Synaphobranchus</taxon>
    </lineage>
</organism>
<dbReference type="Pfam" id="PF01437">
    <property type="entry name" value="PSI"/>
    <property type="match status" value="1"/>
</dbReference>
<dbReference type="InterPro" id="IPR015943">
    <property type="entry name" value="WD40/YVTN_repeat-like_dom_sf"/>
</dbReference>
<dbReference type="OrthoDB" id="125363at2759"/>
<dbReference type="SUPFAM" id="SSF101912">
    <property type="entry name" value="Sema domain"/>
    <property type="match status" value="1"/>
</dbReference>
<protein>
    <recommendedName>
        <fullName evidence="16">Sema domain-containing protein</fullName>
    </recommendedName>
</protein>
<dbReference type="FunFam" id="1.10.506.10:FF:000024">
    <property type="entry name" value="Plexin D1"/>
    <property type="match status" value="1"/>
</dbReference>
<dbReference type="SMART" id="SM00429">
    <property type="entry name" value="IPT"/>
    <property type="match status" value="3"/>
</dbReference>
<feature type="transmembrane region" description="Helical" evidence="14">
    <location>
        <begin position="1109"/>
        <end position="1131"/>
    </location>
</feature>
<dbReference type="InterPro" id="IPR001627">
    <property type="entry name" value="Semap_dom"/>
</dbReference>
<comment type="similarity">
    <text evidence="2">Belongs to the plexin family.</text>
</comment>
<dbReference type="FunFam" id="2.60.40.10:FF:000868">
    <property type="entry name" value="Plexin D1"/>
    <property type="match status" value="1"/>
</dbReference>
<keyword evidence="11" id="KW-0675">Receptor</keyword>
<dbReference type="InterPro" id="IPR013548">
    <property type="entry name" value="Plexin_cytoplasmic_RasGAP_dom"/>
</dbReference>
<keyword evidence="8 14" id="KW-1133">Transmembrane helix</keyword>
<dbReference type="GO" id="GO:0043542">
    <property type="term" value="P:endothelial cell migration"/>
    <property type="evidence" value="ECO:0007669"/>
    <property type="project" value="TreeGrafter"/>
</dbReference>
<sequence>MPPSENTILFLCVLFFGTRWTIHQRFVSALQIQQTFTSPNLTNNFVVDEVSKKVYLASVNTIYQLNATLHVEVEKRTGPVEDNLLCHAPQLPQAPCEHQKALTDNFNKLLQLDRAQGVLVVCGSVYQGFCELRKMENVSQIAVEFPPQGAKTVFPSMLNIAANHPNASTVGLIFRSHGGNTRLLVGATYTVYPAEIFVADALEPEHFLFGVFAKSNKNSALCVYKFSDIEEVIRQGRKNCSNSPSSGDVQVLDSVIQGSGAVCIQKGNLVLQPEQLDCGAAHLQHPLALRKPLKAAPLFESVGLSSVAVENVHNHTVVFMGTSNARLYKLNLLRNLTLTNQRSLKLPSGESVHHIMTFDPNDRNYLYLMTSNHLLRVKVSKCDQYTSCTECLGASDAYCGWCTLESRCSIQKDCATQALARSWIGLGEGVHQCPAMTITPPEISVISDITNVGILINGSVPDLHGSRVECDYGLGVSTAATVHFDSGPSQIQTCPLLPREKYPRIPGNRDHITVPMAIKVNGMSVVSGNFTIYDCEKTGVIHPKTACRSCLSTRWRCYWNLERNGCVSSREDSKDDLLESSESCPSLVASEVPPSPSGMSQDITVSLNNTEEGTALTCDFGNEQLYEARWLGRSEVQCSSVMLTTTERSQVFHLNLRLNDQPDKYIDSPLPVAVEVYNCGVGSADCSQCWGREDQGQLCAWCENSCRPRDDCQSRSQCPNPEIHKIWPLSGPLEGGTRLTIQGRNLGSRASDVGVAIGTVPCRLLEDQYDVSVQLVCETGESQAKMSEVVSVTVAHNAMGRSQEVYSYLVPRVISMEPRNGSRAGGTTVTIRGEHLEVGSQVRVSVNGTQDCAILRRHSDVIVCKMPAVVQSRADPISVCVEFEDLQCQSSRLSVLYTYEKDPSISTIHPKNSYLSGGRTITVTGQGFDLVQTVTMEVTGMDSGPAMSVCTVRYTTVITCPSPPSSQSTRATVRFFFNEILYTGDSPAPHGALEEDSELQGGHVFKMDYLEDPQFFTANNEKVIKHHPGEPLTLIINKGPSELDLAPEEYTVMIGSIPCDIKFNYDQLFHCTINGTLSSNERELPVTVQVGNFQKTIANVQLGGSEPAIVVSIVVCCILLLLCTVALVVYCTKSRRAERYWQKTLMQMEEMESQIREEIRKGFAELQTDMTDLTKELNRSQGIPFLEYKQFVTRTFFPKMCSDYERSLVQPIYENDALGPRALPETHPLLQDWQPSSTAKPNMEEGIALFSTLLNNKHFLITFVHALEQQKDFAVRDRCSLASLLTIALHGKLEYYTSIMKDLLVDLIDASASKNPKLMLRRTESVVEKMLTNWMSICMYSYLKETVGEPFFLLLCAIKQQINKGSIDAITGKARYTLNEEWLLRENIEAKPQNINVSFQGCGTDSLMVRVMHTDTISQVKEKTLEAFYKNLPFSQWPRAEDVDLEWFAYGGSSQILLDLDNSSVMEDGRKKLNTVFHYKIPEGASLAMSLKDKRENILGRVKDLDTEKYVHLVLPHDELNDNKRSHRQSHRKKVLPEIYLTRLLSTKGTLQKFLDDLFQAILSIPPERPPLAIKYFFDFLEEQAEKRGITDPDTLHIWKTNSLPLRFWVNILKNPQFVFDIEKTDHMDACLSVIAQAFIDACSISDLQLGKDSPTNKLLYAKEIPEYKKRVQCYYRQIQEMAPLSEQEMNAHLAEESRKYRNEFNTNLALTEIYQYAKKYRNQVVNALDANPTARRTQLQHKFEQVIALVEDNIYECSSEA</sequence>
<keyword evidence="9 14" id="KW-0472">Membrane</keyword>
<dbReference type="Pfam" id="PF01403">
    <property type="entry name" value="Sema"/>
    <property type="match status" value="1"/>
</dbReference>
<evidence type="ECO:0000256" key="2">
    <source>
        <dbReference type="ARBA" id="ARBA00010297"/>
    </source>
</evidence>
<keyword evidence="5 14" id="KW-0812">Transmembrane</keyword>
<dbReference type="Gene3D" id="1.10.506.10">
    <property type="entry name" value="GTPase Activation - p120gap, domain 1"/>
    <property type="match status" value="1"/>
</dbReference>
<dbReference type="GO" id="GO:0050772">
    <property type="term" value="P:positive regulation of axonogenesis"/>
    <property type="evidence" value="ECO:0007669"/>
    <property type="project" value="TreeGrafter"/>
</dbReference>
<dbReference type="GO" id="GO:0005886">
    <property type="term" value="C:plasma membrane"/>
    <property type="evidence" value="ECO:0007669"/>
    <property type="project" value="UniProtKB-SubCell"/>
</dbReference>
<evidence type="ECO:0000256" key="9">
    <source>
        <dbReference type="ARBA" id="ARBA00023136"/>
    </source>
</evidence>
<dbReference type="InterPro" id="IPR008936">
    <property type="entry name" value="Rho_GTPase_activation_prot"/>
</dbReference>
<dbReference type="EMBL" id="JAINUF010000003">
    <property type="protein sequence ID" value="KAJ8370879.1"/>
    <property type="molecule type" value="Genomic_DNA"/>
</dbReference>
<name>A0A9Q1J7W4_SYNKA</name>
<evidence type="ECO:0000256" key="4">
    <source>
        <dbReference type="ARBA" id="ARBA00022475"/>
    </source>
</evidence>
<dbReference type="FunFam" id="3.10.20.90:FF:000098">
    <property type="entry name" value="Plexin D1"/>
    <property type="match status" value="1"/>
</dbReference>
<dbReference type="InterPro" id="IPR036352">
    <property type="entry name" value="Semap_dom_sf"/>
</dbReference>
<dbReference type="CDD" id="cd12788">
    <property type="entry name" value="RasGAP_plexin_D1"/>
    <property type="match status" value="1"/>
</dbReference>
<dbReference type="Proteomes" id="UP001152622">
    <property type="component" value="Chromosome 3"/>
</dbReference>
<dbReference type="Gene3D" id="2.60.40.10">
    <property type="entry name" value="Immunoglobulins"/>
    <property type="match status" value="5"/>
</dbReference>
<evidence type="ECO:0000256" key="15">
    <source>
        <dbReference type="SAM" id="SignalP"/>
    </source>
</evidence>
<dbReference type="GO" id="GO:0120025">
    <property type="term" value="C:plasma membrane bounded cell projection"/>
    <property type="evidence" value="ECO:0007669"/>
    <property type="project" value="UniProtKB-ARBA"/>
</dbReference>
<dbReference type="Gene3D" id="3.10.20.90">
    <property type="entry name" value="Phosphatidylinositol 3-kinase Catalytic Subunit, Chain A, domain 1"/>
    <property type="match status" value="1"/>
</dbReference>
<keyword evidence="6 15" id="KW-0732">Signal</keyword>
<dbReference type="InterPro" id="IPR016201">
    <property type="entry name" value="PSI"/>
</dbReference>
<evidence type="ECO:0000259" key="16">
    <source>
        <dbReference type="PROSITE" id="PS51004"/>
    </source>
</evidence>
<dbReference type="GO" id="GO:0008360">
    <property type="term" value="P:regulation of cell shape"/>
    <property type="evidence" value="ECO:0007669"/>
    <property type="project" value="TreeGrafter"/>
</dbReference>
<dbReference type="InterPro" id="IPR002165">
    <property type="entry name" value="Plexin_repeat"/>
</dbReference>
<dbReference type="GO" id="GO:0007162">
    <property type="term" value="P:negative regulation of cell adhesion"/>
    <property type="evidence" value="ECO:0007669"/>
    <property type="project" value="TreeGrafter"/>
</dbReference>
<feature type="signal peptide" evidence="15">
    <location>
        <begin position="1"/>
        <end position="29"/>
    </location>
</feature>
<dbReference type="PROSITE" id="PS51004">
    <property type="entry name" value="SEMA"/>
    <property type="match status" value="1"/>
</dbReference>
<proteinExistence type="inferred from homology"/>
<dbReference type="GO" id="GO:0017154">
    <property type="term" value="F:semaphorin receptor activity"/>
    <property type="evidence" value="ECO:0007669"/>
    <property type="project" value="InterPro"/>
</dbReference>
<dbReference type="Pfam" id="PF20170">
    <property type="entry name" value="Plexin_RBD"/>
    <property type="match status" value="1"/>
</dbReference>
<evidence type="ECO:0000313" key="17">
    <source>
        <dbReference type="EMBL" id="KAJ8370879.1"/>
    </source>
</evidence>
<dbReference type="GO" id="GO:0002116">
    <property type="term" value="C:semaphorin receptor complex"/>
    <property type="evidence" value="ECO:0007669"/>
    <property type="project" value="TreeGrafter"/>
</dbReference>
<evidence type="ECO:0000256" key="7">
    <source>
        <dbReference type="ARBA" id="ARBA00022737"/>
    </source>
</evidence>
<dbReference type="FunFam" id="2.60.40.10:FF:000203">
    <property type="entry name" value="Plexin B2"/>
    <property type="match status" value="1"/>
</dbReference>
<accession>A0A9Q1J7W4</accession>
<dbReference type="SUPFAM" id="SSF81296">
    <property type="entry name" value="E set domains"/>
    <property type="match status" value="3"/>
</dbReference>
<evidence type="ECO:0000256" key="5">
    <source>
        <dbReference type="ARBA" id="ARBA00022692"/>
    </source>
</evidence>
<dbReference type="Pfam" id="PF01833">
    <property type="entry name" value="TIG"/>
    <property type="match status" value="3"/>
</dbReference>
<dbReference type="InterPro" id="IPR014756">
    <property type="entry name" value="Ig_E-set"/>
</dbReference>
<keyword evidence="7" id="KW-0677">Repeat</keyword>
<dbReference type="SMART" id="SM00423">
    <property type="entry name" value="PSI"/>
    <property type="match status" value="3"/>
</dbReference>
<evidence type="ECO:0000256" key="6">
    <source>
        <dbReference type="ARBA" id="ARBA00022729"/>
    </source>
</evidence>
<dbReference type="InterPro" id="IPR031148">
    <property type="entry name" value="Plexin"/>
</dbReference>
<evidence type="ECO:0000256" key="1">
    <source>
        <dbReference type="ARBA" id="ARBA00004251"/>
    </source>
</evidence>
<keyword evidence="10" id="KW-1015">Disulfide bond</keyword>
<dbReference type="SMART" id="SM00630">
    <property type="entry name" value="Sema"/>
    <property type="match status" value="1"/>
</dbReference>
<evidence type="ECO:0000256" key="13">
    <source>
        <dbReference type="PROSITE-ProRule" id="PRU00352"/>
    </source>
</evidence>
<dbReference type="PANTHER" id="PTHR22625">
    <property type="entry name" value="PLEXIN"/>
    <property type="match status" value="1"/>
</dbReference>
<evidence type="ECO:0000256" key="8">
    <source>
        <dbReference type="ARBA" id="ARBA00022989"/>
    </source>
</evidence>
<comment type="caution">
    <text evidence="13">Lacks conserved residue(s) required for the propagation of feature annotation.</text>
</comment>
<dbReference type="SUPFAM" id="SSF103575">
    <property type="entry name" value="Plexin repeat"/>
    <property type="match status" value="1"/>
</dbReference>
<dbReference type="Gene3D" id="2.130.10.10">
    <property type="entry name" value="YVTN repeat-like/Quinoprotein amine dehydrogenase"/>
    <property type="match status" value="2"/>
</dbReference>
<keyword evidence="12" id="KW-0325">Glycoprotein</keyword>
<reference evidence="17" key="1">
    <citation type="journal article" date="2023" name="Science">
        <title>Genome structures resolve the early diversification of teleost fishes.</title>
        <authorList>
            <person name="Parey E."/>
            <person name="Louis A."/>
            <person name="Montfort J."/>
            <person name="Bouchez O."/>
            <person name="Roques C."/>
            <person name="Iampietro C."/>
            <person name="Lluch J."/>
            <person name="Castinel A."/>
            <person name="Donnadieu C."/>
            <person name="Desvignes T."/>
            <person name="Floi Bucao C."/>
            <person name="Jouanno E."/>
            <person name="Wen M."/>
            <person name="Mejri S."/>
            <person name="Dirks R."/>
            <person name="Jansen H."/>
            <person name="Henkel C."/>
            <person name="Chen W.J."/>
            <person name="Zahm M."/>
            <person name="Cabau C."/>
            <person name="Klopp C."/>
            <person name="Thompson A.W."/>
            <person name="Robinson-Rechavi M."/>
            <person name="Braasch I."/>
            <person name="Lecointre G."/>
            <person name="Bobe J."/>
            <person name="Postlethwait J.H."/>
            <person name="Berthelot C."/>
            <person name="Roest Crollius H."/>
            <person name="Guiguen Y."/>
        </authorList>
    </citation>
    <scope>NUCLEOTIDE SEQUENCE</scope>
    <source>
        <strain evidence="17">WJC10195</strain>
    </source>
</reference>
<comment type="caution">
    <text evidence="17">The sequence shown here is derived from an EMBL/GenBank/DDBJ whole genome shotgun (WGS) entry which is preliminary data.</text>
</comment>
<comment type="subcellular location">
    <subcellularLocation>
        <location evidence="1">Cell membrane</location>
        <topology evidence="1">Single-pass type I membrane protein</topology>
    </subcellularLocation>
</comment>
<feature type="chain" id="PRO_5040381962" description="Sema domain-containing protein" evidence="15">
    <location>
        <begin position="30"/>
        <end position="1762"/>
    </location>
</feature>
<dbReference type="InterPro" id="IPR046800">
    <property type="entry name" value="Plexin_RBD"/>
</dbReference>
<evidence type="ECO:0000256" key="12">
    <source>
        <dbReference type="ARBA" id="ARBA00023180"/>
    </source>
</evidence>
<keyword evidence="4" id="KW-1003">Cell membrane</keyword>
<evidence type="ECO:0000256" key="10">
    <source>
        <dbReference type="ARBA" id="ARBA00023157"/>
    </source>
</evidence>
<dbReference type="GO" id="GO:0030334">
    <property type="term" value="P:regulation of cell migration"/>
    <property type="evidence" value="ECO:0007669"/>
    <property type="project" value="TreeGrafter"/>
</dbReference>
<gene>
    <name evidence="17" type="ORF">SKAU_G00109070</name>
</gene>
<dbReference type="InterPro" id="IPR013783">
    <property type="entry name" value="Ig-like_fold"/>
</dbReference>
<feature type="domain" description="Sema" evidence="16">
    <location>
        <begin position="208"/>
        <end position="379"/>
    </location>
</feature>
<keyword evidence="18" id="KW-1185">Reference proteome</keyword>
<dbReference type="GO" id="GO:0007411">
    <property type="term" value="P:axon guidance"/>
    <property type="evidence" value="ECO:0007669"/>
    <property type="project" value="UniProtKB-ARBA"/>
</dbReference>
<dbReference type="InterPro" id="IPR002909">
    <property type="entry name" value="IPT_dom"/>
</dbReference>
<dbReference type="Pfam" id="PF24479">
    <property type="entry name" value="PSI_PlexinA-B"/>
    <property type="match status" value="1"/>
</dbReference>
<evidence type="ECO:0000313" key="18">
    <source>
        <dbReference type="Proteomes" id="UP001152622"/>
    </source>
</evidence>
<dbReference type="SUPFAM" id="SSF48350">
    <property type="entry name" value="GTPase activation domain, GAP"/>
    <property type="match status" value="1"/>
</dbReference>
<dbReference type="FunFam" id="2.60.40.10:FF:000728">
    <property type="entry name" value="Plexin D1"/>
    <property type="match status" value="1"/>
</dbReference>
<evidence type="ECO:0000256" key="11">
    <source>
        <dbReference type="ARBA" id="ARBA00023170"/>
    </source>
</evidence>
<dbReference type="PANTHER" id="PTHR22625:SF7">
    <property type="entry name" value="PLEXIN-D1"/>
    <property type="match status" value="1"/>
</dbReference>
<dbReference type="CDD" id="cd01180">
    <property type="entry name" value="IPT_plexin_repeat1"/>
    <property type="match status" value="1"/>
</dbReference>
<dbReference type="Pfam" id="PF08337">
    <property type="entry name" value="Plexin_cytopl"/>
    <property type="match status" value="1"/>
</dbReference>
<keyword evidence="3" id="KW-0217">Developmental protein</keyword>
<evidence type="ECO:0000256" key="3">
    <source>
        <dbReference type="ARBA" id="ARBA00022473"/>
    </source>
</evidence>
<evidence type="ECO:0000256" key="14">
    <source>
        <dbReference type="SAM" id="Phobius"/>
    </source>
</evidence>